<evidence type="ECO:0000313" key="4">
    <source>
        <dbReference type="Proteomes" id="UP000239007"/>
    </source>
</evidence>
<dbReference type="AlphaFoldDB" id="A0A2S7UXP0"/>
<keyword evidence="1" id="KW-0472">Membrane</keyword>
<comment type="caution">
    <text evidence="3">The sequence shown here is derived from an EMBL/GenBank/DDBJ whole genome shotgun (WGS) entry which is preliminary data.</text>
</comment>
<dbReference type="OrthoDB" id="6255777at2"/>
<organism evidence="3 4">
    <name type="scientific">Psychrosphaera saromensis</name>
    <dbReference type="NCBI Taxonomy" id="716813"/>
    <lineage>
        <taxon>Bacteria</taxon>
        <taxon>Pseudomonadati</taxon>
        <taxon>Pseudomonadota</taxon>
        <taxon>Gammaproteobacteria</taxon>
        <taxon>Alteromonadales</taxon>
        <taxon>Pseudoalteromonadaceae</taxon>
        <taxon>Psychrosphaera</taxon>
    </lineage>
</organism>
<evidence type="ECO:0000256" key="1">
    <source>
        <dbReference type="SAM" id="Phobius"/>
    </source>
</evidence>
<keyword evidence="4" id="KW-1185">Reference proteome</keyword>
<dbReference type="RefSeq" id="WP_105053214.1">
    <property type="nucleotide sequence ID" value="NZ_BMYG01000001.1"/>
</dbReference>
<accession>A0A2S7UXP0</accession>
<feature type="transmembrane region" description="Helical" evidence="1">
    <location>
        <begin position="112"/>
        <end position="131"/>
    </location>
</feature>
<feature type="signal peptide" evidence="2">
    <location>
        <begin position="1"/>
        <end position="21"/>
    </location>
</feature>
<evidence type="ECO:0008006" key="5">
    <source>
        <dbReference type="Google" id="ProtNLM"/>
    </source>
</evidence>
<feature type="chain" id="PRO_5015498013" description="DUF3592 domain-containing protein" evidence="2">
    <location>
        <begin position="22"/>
        <end position="342"/>
    </location>
</feature>
<evidence type="ECO:0000256" key="2">
    <source>
        <dbReference type="SAM" id="SignalP"/>
    </source>
</evidence>
<keyword evidence="2" id="KW-0732">Signal</keyword>
<keyword evidence="1" id="KW-0812">Transmembrane</keyword>
<name>A0A2S7UXP0_9GAMM</name>
<sequence length="342" mass="38561">MKKIILFTLLMLMVNSNSVYAAGLLSFGGEQVVEVINLPNDERYQLATGESVDIGYIYKSVEVIFIPIWNYDGYLVGKVGDKGEYINIPFDDLNSIIIESGHEFPEGPYLDFWHRIGGKIVFLLIFFFWGFKLVKKYQKKQKSNAYISALPTGRERLQDILINGQQFNVQQLAELEPSILEAEKGLDVEADTEVDPVTEAKSSTQVEGLEFLGFRDYWGSLVTVSILNMNKVSVEQVELNNDELFERLLAVAKSIPSKALSTVHYVYYTFDKSPSDEDIKRLKSLKKRKIKSGTNQIPCIIDFENKTVNLAQPFGALPSTKTLGNSFIRADKTQGLPAEDKT</sequence>
<gene>
    <name evidence="3" type="ORF">BTO11_14235</name>
</gene>
<protein>
    <recommendedName>
        <fullName evidence="5">DUF3592 domain-containing protein</fullName>
    </recommendedName>
</protein>
<evidence type="ECO:0000313" key="3">
    <source>
        <dbReference type="EMBL" id="PQJ54693.1"/>
    </source>
</evidence>
<keyword evidence="1" id="KW-1133">Transmembrane helix</keyword>
<proteinExistence type="predicted"/>
<reference evidence="3 4" key="1">
    <citation type="submission" date="2016-12" db="EMBL/GenBank/DDBJ databases">
        <title>Diversity of luminous bacteria.</title>
        <authorList>
            <person name="Yoshizawa S."/>
            <person name="Kogure K."/>
        </authorList>
    </citation>
    <scope>NUCLEOTIDE SEQUENCE [LARGE SCALE GENOMIC DNA]</scope>
    <source>
        <strain evidence="3 4">SA4-48</strain>
    </source>
</reference>
<dbReference type="Proteomes" id="UP000239007">
    <property type="component" value="Unassembled WGS sequence"/>
</dbReference>
<dbReference type="EMBL" id="MSCH01000003">
    <property type="protein sequence ID" value="PQJ54693.1"/>
    <property type="molecule type" value="Genomic_DNA"/>
</dbReference>